<sequence>MTSPIKSRAARITVILPGAAPPALALQMPPSDPPPSTASRTHAVDRFMLASNSAAYTTLTPDELATASLAHRGSPVVPIKEGQEPSSPCLLHSSLSSTNATSPPWLSTLAAMASMPVSPASTPNDSILTPNPPRHHQAALHPWGSVPIPSWECHPLEAHTVSFTRIPSSSPNTFAASATARNSSLVSPLPEIVPIP</sequence>
<evidence type="ECO:0000313" key="1">
    <source>
        <dbReference type="EMBL" id="KAF0902767.1"/>
    </source>
</evidence>
<organism evidence="1 2">
    <name type="scientific">Oryza meyeriana var. granulata</name>
    <dbReference type="NCBI Taxonomy" id="110450"/>
    <lineage>
        <taxon>Eukaryota</taxon>
        <taxon>Viridiplantae</taxon>
        <taxon>Streptophyta</taxon>
        <taxon>Embryophyta</taxon>
        <taxon>Tracheophyta</taxon>
        <taxon>Spermatophyta</taxon>
        <taxon>Magnoliopsida</taxon>
        <taxon>Liliopsida</taxon>
        <taxon>Poales</taxon>
        <taxon>Poaceae</taxon>
        <taxon>BOP clade</taxon>
        <taxon>Oryzoideae</taxon>
        <taxon>Oryzeae</taxon>
        <taxon>Oryzinae</taxon>
        <taxon>Oryza</taxon>
        <taxon>Oryza meyeriana</taxon>
    </lineage>
</organism>
<dbReference type="EMBL" id="SPHZ02000008">
    <property type="protein sequence ID" value="KAF0902767.1"/>
    <property type="molecule type" value="Genomic_DNA"/>
</dbReference>
<gene>
    <name evidence="1" type="ORF">E2562_019098</name>
</gene>
<comment type="caution">
    <text evidence="1">The sequence shown here is derived from an EMBL/GenBank/DDBJ whole genome shotgun (WGS) entry which is preliminary data.</text>
</comment>
<evidence type="ECO:0000313" key="2">
    <source>
        <dbReference type="Proteomes" id="UP000479710"/>
    </source>
</evidence>
<name>A0A6G1CRN9_9ORYZ</name>
<accession>A0A6G1CRN9</accession>
<protein>
    <submittedName>
        <fullName evidence="1">Uncharacterized protein</fullName>
    </submittedName>
</protein>
<reference evidence="1 2" key="1">
    <citation type="submission" date="2019-11" db="EMBL/GenBank/DDBJ databases">
        <title>Whole genome sequence of Oryza granulata.</title>
        <authorList>
            <person name="Li W."/>
        </authorList>
    </citation>
    <scope>NUCLEOTIDE SEQUENCE [LARGE SCALE GENOMIC DNA]</scope>
    <source>
        <strain evidence="2">cv. Menghai</strain>
        <tissue evidence="1">Leaf</tissue>
    </source>
</reference>
<dbReference type="Proteomes" id="UP000479710">
    <property type="component" value="Unassembled WGS sequence"/>
</dbReference>
<dbReference type="AlphaFoldDB" id="A0A6G1CRN9"/>
<proteinExistence type="predicted"/>
<keyword evidence="2" id="KW-1185">Reference proteome</keyword>